<dbReference type="EMBL" id="BJWL01000204">
    <property type="protein sequence ID" value="GFS34088.1"/>
    <property type="molecule type" value="Genomic_DNA"/>
</dbReference>
<name>A0A7J0DFB5_9ERIC</name>
<feature type="compositionally biased region" description="Polar residues" evidence="1">
    <location>
        <begin position="29"/>
        <end position="48"/>
    </location>
</feature>
<evidence type="ECO:0000313" key="2">
    <source>
        <dbReference type="EMBL" id="GFS34088.1"/>
    </source>
</evidence>
<evidence type="ECO:0000256" key="1">
    <source>
        <dbReference type="SAM" id="MobiDB-lite"/>
    </source>
</evidence>
<accession>A0A7J0DFB5</accession>
<keyword evidence="3" id="KW-1185">Reference proteome</keyword>
<organism evidence="2 3">
    <name type="scientific">Actinidia rufa</name>
    <dbReference type="NCBI Taxonomy" id="165716"/>
    <lineage>
        <taxon>Eukaryota</taxon>
        <taxon>Viridiplantae</taxon>
        <taxon>Streptophyta</taxon>
        <taxon>Embryophyta</taxon>
        <taxon>Tracheophyta</taxon>
        <taxon>Spermatophyta</taxon>
        <taxon>Magnoliopsida</taxon>
        <taxon>eudicotyledons</taxon>
        <taxon>Gunneridae</taxon>
        <taxon>Pentapetalae</taxon>
        <taxon>asterids</taxon>
        <taxon>Ericales</taxon>
        <taxon>Actinidiaceae</taxon>
        <taxon>Actinidia</taxon>
    </lineage>
</organism>
<protein>
    <submittedName>
        <fullName evidence="2">Uncharacterized protein</fullName>
    </submittedName>
</protein>
<gene>
    <name evidence="2" type="ORF">Acr_00g0032160</name>
</gene>
<dbReference type="Proteomes" id="UP000585474">
    <property type="component" value="Unassembled WGS sequence"/>
</dbReference>
<sequence>MVRANKQAAVAALGSGGGATNSKPVGGWASSQAATQADSNNQQPQELQVANRRCHYGGCQRRQQDADEVAASNVVMTDSVFRSLIF</sequence>
<feature type="region of interest" description="Disordered" evidence="1">
    <location>
        <begin position="1"/>
        <end position="49"/>
    </location>
</feature>
<reference evidence="3" key="1">
    <citation type="submission" date="2019-07" db="EMBL/GenBank/DDBJ databases">
        <title>De Novo Assembly of kiwifruit Actinidia rufa.</title>
        <authorList>
            <person name="Sugita-Konishi S."/>
            <person name="Sato K."/>
            <person name="Mori E."/>
            <person name="Abe Y."/>
            <person name="Kisaki G."/>
            <person name="Hamano K."/>
            <person name="Suezawa K."/>
            <person name="Otani M."/>
            <person name="Fukuda T."/>
            <person name="Manabe T."/>
            <person name="Gomi K."/>
            <person name="Tabuchi M."/>
            <person name="Akimitsu K."/>
            <person name="Kataoka I."/>
        </authorList>
    </citation>
    <scope>NUCLEOTIDE SEQUENCE [LARGE SCALE GENOMIC DNA]</scope>
    <source>
        <strain evidence="3">cv. Fuchu</strain>
    </source>
</reference>
<comment type="caution">
    <text evidence="2">The sequence shown here is derived from an EMBL/GenBank/DDBJ whole genome shotgun (WGS) entry which is preliminary data.</text>
</comment>
<evidence type="ECO:0000313" key="3">
    <source>
        <dbReference type="Proteomes" id="UP000585474"/>
    </source>
</evidence>
<dbReference type="AlphaFoldDB" id="A0A7J0DFB5"/>
<proteinExistence type="predicted"/>